<feature type="transmembrane region" description="Helical" evidence="4">
    <location>
        <begin position="116"/>
        <end position="136"/>
    </location>
</feature>
<feature type="transmembrane region" description="Helical" evidence="4">
    <location>
        <begin position="54"/>
        <end position="75"/>
    </location>
</feature>
<dbReference type="GO" id="GO:0022857">
    <property type="term" value="F:transmembrane transporter activity"/>
    <property type="evidence" value="ECO:0007669"/>
    <property type="project" value="InterPro"/>
</dbReference>
<feature type="transmembrane region" description="Helical" evidence="4">
    <location>
        <begin position="291"/>
        <end position="309"/>
    </location>
</feature>
<feature type="transmembrane region" description="Helical" evidence="4">
    <location>
        <begin position="321"/>
        <end position="340"/>
    </location>
</feature>
<evidence type="ECO:0000313" key="6">
    <source>
        <dbReference type="EMBL" id="MVO78974.1"/>
    </source>
</evidence>
<feature type="transmembrane region" description="Helical" evidence="4">
    <location>
        <begin position="409"/>
        <end position="426"/>
    </location>
</feature>
<dbReference type="InterPro" id="IPR011701">
    <property type="entry name" value="MFS"/>
</dbReference>
<feature type="transmembrane region" description="Helical" evidence="4">
    <location>
        <begin position="185"/>
        <end position="207"/>
    </location>
</feature>
<evidence type="ECO:0000256" key="4">
    <source>
        <dbReference type="SAM" id="Phobius"/>
    </source>
</evidence>
<dbReference type="InterPro" id="IPR036259">
    <property type="entry name" value="MFS_trans_sf"/>
</dbReference>
<name>A0A6I4J401_9SPHN</name>
<evidence type="ECO:0000256" key="3">
    <source>
        <dbReference type="ARBA" id="ARBA00023136"/>
    </source>
</evidence>
<dbReference type="PANTHER" id="PTHR23546:SF1">
    <property type="entry name" value="MEMBRANE PROTEIN"/>
    <property type="match status" value="1"/>
</dbReference>
<evidence type="ECO:0000256" key="2">
    <source>
        <dbReference type="ARBA" id="ARBA00022989"/>
    </source>
</evidence>
<dbReference type="Proteomes" id="UP000441389">
    <property type="component" value="Unassembled WGS sequence"/>
</dbReference>
<evidence type="ECO:0000259" key="5">
    <source>
        <dbReference type="PROSITE" id="PS50850"/>
    </source>
</evidence>
<feature type="transmembrane region" description="Helical" evidence="4">
    <location>
        <begin position="352"/>
        <end position="373"/>
    </location>
</feature>
<protein>
    <submittedName>
        <fullName evidence="6">MFS transporter</fullName>
    </submittedName>
</protein>
<comment type="caution">
    <text evidence="6">The sequence shown here is derived from an EMBL/GenBank/DDBJ whole genome shotgun (WGS) entry which is preliminary data.</text>
</comment>
<dbReference type="Pfam" id="PF07690">
    <property type="entry name" value="MFS_1"/>
    <property type="match status" value="1"/>
</dbReference>
<reference evidence="6 7" key="1">
    <citation type="submission" date="2019-12" db="EMBL/GenBank/DDBJ databases">
        <authorList>
            <person name="Huq M.A."/>
        </authorList>
    </citation>
    <scope>NUCLEOTIDE SEQUENCE [LARGE SCALE GENOMIC DNA]</scope>
    <source>
        <strain evidence="6 7">MAH-20</strain>
    </source>
</reference>
<gene>
    <name evidence="6" type="ORF">GON01_13645</name>
</gene>
<dbReference type="AlphaFoldDB" id="A0A6I4J401"/>
<keyword evidence="1 4" id="KW-0812">Transmembrane</keyword>
<dbReference type="RefSeq" id="WP_157028251.1">
    <property type="nucleotide sequence ID" value="NZ_WQMS01000016.1"/>
</dbReference>
<keyword evidence="7" id="KW-1185">Reference proteome</keyword>
<organism evidence="6 7">
    <name type="scientific">Sphingomonas horti</name>
    <dbReference type="NCBI Taxonomy" id="2682842"/>
    <lineage>
        <taxon>Bacteria</taxon>
        <taxon>Pseudomonadati</taxon>
        <taxon>Pseudomonadota</taxon>
        <taxon>Alphaproteobacteria</taxon>
        <taxon>Sphingomonadales</taxon>
        <taxon>Sphingomonadaceae</taxon>
        <taxon>Sphingomonas</taxon>
    </lineage>
</organism>
<feature type="transmembrane region" description="Helical" evidence="4">
    <location>
        <begin position="21"/>
        <end position="42"/>
    </location>
</feature>
<keyword evidence="3 4" id="KW-0472">Membrane</keyword>
<feature type="transmembrane region" description="Helical" evidence="4">
    <location>
        <begin position="157"/>
        <end position="179"/>
    </location>
</feature>
<evidence type="ECO:0000256" key="1">
    <source>
        <dbReference type="ARBA" id="ARBA00022692"/>
    </source>
</evidence>
<accession>A0A6I4J401</accession>
<dbReference type="SUPFAM" id="SSF103473">
    <property type="entry name" value="MFS general substrate transporter"/>
    <property type="match status" value="1"/>
</dbReference>
<dbReference type="InterPro" id="IPR020846">
    <property type="entry name" value="MFS_dom"/>
</dbReference>
<keyword evidence="2 4" id="KW-1133">Transmembrane helix</keyword>
<dbReference type="PANTHER" id="PTHR23546">
    <property type="entry name" value="TRANSPORT PROTEIN"/>
    <property type="match status" value="1"/>
</dbReference>
<dbReference type="EMBL" id="WQMS01000016">
    <property type="protein sequence ID" value="MVO78974.1"/>
    <property type="molecule type" value="Genomic_DNA"/>
</dbReference>
<feature type="domain" description="Major facilitator superfamily (MFS) profile" evidence="5">
    <location>
        <begin position="20"/>
        <end position="431"/>
    </location>
</feature>
<dbReference type="PROSITE" id="PS50850">
    <property type="entry name" value="MFS"/>
    <property type="match status" value="1"/>
</dbReference>
<dbReference type="Gene3D" id="1.20.1250.20">
    <property type="entry name" value="MFS general substrate transporter like domains"/>
    <property type="match status" value="1"/>
</dbReference>
<proteinExistence type="predicted"/>
<sequence length="431" mass="44101">MAGHPGPDTTRGEALGAAPPFTLLFLVMLTIAAGNTALQSVLPALGRSLKVPDNAVAAAFSVSALVWVISAPYWARRSDRQGRRQMVLLGLFGFCSSVFLCGAFLAAGILGWLAPLPAFGCFIVARMLYGTFGAAAPPAAQAIVAAGTSREERTRALTLLASAFGLGTILGPALAPFFVLPVVGLSGPAFVFSIFGMGMLAVAARLLPDDAPGDARGAATSYPSIGGEPTGASVRAATAEDHGKPMPLTDPRIWPWMVLGLVTGHAQAMTGQAVGFLIIDRLNISAEQAAAETGVVLMVGAGAALLAQWGLIPNLNLKPRALAISGALLAAAGCVLTGFSESLHMLAVSYGLASLGFGFLRPAFTAGASLAVGHHEQGAVAGRTTSVNGACFVLGPSIGVGLYQFWGSLPYLVAGGALLAMLPWLWRRLRG</sequence>
<evidence type="ECO:0000313" key="7">
    <source>
        <dbReference type="Proteomes" id="UP000441389"/>
    </source>
</evidence>
<feature type="transmembrane region" description="Helical" evidence="4">
    <location>
        <begin position="87"/>
        <end position="110"/>
    </location>
</feature>